<sequence>MFKKLLSSVGIGAAKVDTQLSKTHYVVGEKLEGVVRIQGGQTEQEIDSIYLSLLTEYEDEFNDTKVTKTAVIDKFELLHAFKIGVNETKEVPFSFTIPYETPATLGKTNVWVQTGLDIKMAVDPQDRDYIRINPHPLVSEFLQTVENLGFRLRKVDCEKAPSVFRNRLPFVQEFEFKPYRGEFAGRLDELEAVFTVSDHQVDVVLQVDRRARGFGGFLAEALEMDESYVRFSYSRADVPALSQTIAGIIRRYS</sequence>
<reference evidence="1" key="1">
    <citation type="submission" date="2020-09" db="EMBL/GenBank/DDBJ databases">
        <title>Bacillus faecalis sp. nov., a moderately halophilic bacterium isolated from cow faeces.</title>
        <authorList>
            <person name="Jiang L."/>
            <person name="Lee J."/>
        </authorList>
    </citation>
    <scope>NUCLEOTIDE SEQUENCE</scope>
    <source>
        <strain evidence="1">AGMB 02131</strain>
    </source>
</reference>
<comment type="caution">
    <text evidence="1">The sequence shown here is derived from an EMBL/GenBank/DDBJ whole genome shotgun (WGS) entry which is preliminary data.</text>
</comment>
<accession>A0A927HBM9</accession>
<evidence type="ECO:0000313" key="1">
    <source>
        <dbReference type="EMBL" id="MBD3109925.1"/>
    </source>
</evidence>
<keyword evidence="2" id="KW-1185">Reference proteome</keyword>
<dbReference type="Proteomes" id="UP000602076">
    <property type="component" value="Unassembled WGS sequence"/>
</dbReference>
<dbReference type="PANTHER" id="PTHR40053">
    <property type="entry name" value="SPORULATION-CONTROL PROTEIN SPO0M"/>
    <property type="match status" value="1"/>
</dbReference>
<dbReference type="RefSeq" id="WP_190999462.1">
    <property type="nucleotide sequence ID" value="NZ_JACXSI010000048.1"/>
</dbReference>
<dbReference type="InterPro" id="IPR009776">
    <property type="entry name" value="Spore_0_M"/>
</dbReference>
<evidence type="ECO:0000313" key="2">
    <source>
        <dbReference type="Proteomes" id="UP000602076"/>
    </source>
</evidence>
<name>A0A927HBM9_9BACI</name>
<dbReference type="Pfam" id="PF07070">
    <property type="entry name" value="Spo0M"/>
    <property type="match status" value="1"/>
</dbReference>
<dbReference type="EMBL" id="JACXSI010000048">
    <property type="protein sequence ID" value="MBD3109925.1"/>
    <property type="molecule type" value="Genomic_DNA"/>
</dbReference>
<dbReference type="AlphaFoldDB" id="A0A927HBM9"/>
<protein>
    <submittedName>
        <fullName evidence="1">Sporulation protein</fullName>
    </submittedName>
</protein>
<organism evidence="1 2">
    <name type="scientific">Peribacillus faecalis</name>
    <dbReference type="NCBI Taxonomy" id="2772559"/>
    <lineage>
        <taxon>Bacteria</taxon>
        <taxon>Bacillati</taxon>
        <taxon>Bacillota</taxon>
        <taxon>Bacilli</taxon>
        <taxon>Bacillales</taxon>
        <taxon>Bacillaceae</taxon>
        <taxon>Peribacillus</taxon>
    </lineage>
</organism>
<dbReference type="PANTHER" id="PTHR40053:SF1">
    <property type="entry name" value="SPORULATION-CONTROL PROTEIN SPO0M"/>
    <property type="match status" value="1"/>
</dbReference>
<proteinExistence type="predicted"/>
<gene>
    <name evidence="1" type="ORF">IEO70_16420</name>
</gene>